<dbReference type="Gene3D" id="1.10.287.110">
    <property type="entry name" value="DnaJ domain"/>
    <property type="match status" value="1"/>
</dbReference>
<proteinExistence type="predicted"/>
<dbReference type="PANTHER" id="PTHR24074">
    <property type="entry name" value="CO-CHAPERONE PROTEIN DJLA"/>
    <property type="match status" value="1"/>
</dbReference>
<keyword evidence="3 6" id="KW-1133">Transmembrane helix</keyword>
<dbReference type="SMART" id="SM00271">
    <property type="entry name" value="DnaJ"/>
    <property type="match status" value="1"/>
</dbReference>
<evidence type="ECO:0000256" key="2">
    <source>
        <dbReference type="ARBA" id="ARBA00022692"/>
    </source>
</evidence>
<dbReference type="InterPro" id="IPR010652">
    <property type="entry name" value="DUF1232"/>
</dbReference>
<organism evidence="8 9">
    <name type="scientific">Desulfosarcina ovata subsp. sediminis</name>
    <dbReference type="NCBI Taxonomy" id="885957"/>
    <lineage>
        <taxon>Bacteria</taxon>
        <taxon>Pseudomonadati</taxon>
        <taxon>Thermodesulfobacteriota</taxon>
        <taxon>Desulfobacteria</taxon>
        <taxon>Desulfobacterales</taxon>
        <taxon>Desulfosarcinaceae</taxon>
        <taxon>Desulfosarcina</taxon>
    </lineage>
</organism>
<protein>
    <recommendedName>
        <fullName evidence="7">J domain-containing protein</fullName>
    </recommendedName>
</protein>
<evidence type="ECO:0000256" key="5">
    <source>
        <dbReference type="SAM" id="MobiDB-lite"/>
    </source>
</evidence>
<dbReference type="RefSeq" id="WP_155326083.1">
    <property type="nucleotide sequence ID" value="NZ_AP021876.1"/>
</dbReference>
<gene>
    <name evidence="8" type="ORF">DSCO28_40020</name>
</gene>
<evidence type="ECO:0000313" key="9">
    <source>
        <dbReference type="Proteomes" id="UP000425960"/>
    </source>
</evidence>
<feature type="domain" description="J" evidence="7">
    <location>
        <begin position="84"/>
        <end position="144"/>
    </location>
</feature>
<evidence type="ECO:0000256" key="3">
    <source>
        <dbReference type="ARBA" id="ARBA00022989"/>
    </source>
</evidence>
<dbReference type="Proteomes" id="UP000425960">
    <property type="component" value="Chromosome"/>
</dbReference>
<evidence type="ECO:0000313" key="8">
    <source>
        <dbReference type="EMBL" id="BBO83436.1"/>
    </source>
</evidence>
<evidence type="ECO:0000256" key="1">
    <source>
        <dbReference type="ARBA" id="ARBA00004127"/>
    </source>
</evidence>
<feature type="transmembrane region" description="Helical" evidence="6">
    <location>
        <begin position="30"/>
        <end position="47"/>
    </location>
</feature>
<dbReference type="CDD" id="cd06257">
    <property type="entry name" value="DnaJ"/>
    <property type="match status" value="1"/>
</dbReference>
<dbReference type="InterPro" id="IPR036869">
    <property type="entry name" value="J_dom_sf"/>
</dbReference>
<evidence type="ECO:0000256" key="4">
    <source>
        <dbReference type="ARBA" id="ARBA00023136"/>
    </source>
</evidence>
<dbReference type="Pfam" id="PF00226">
    <property type="entry name" value="DnaJ"/>
    <property type="match status" value="1"/>
</dbReference>
<evidence type="ECO:0000259" key="7">
    <source>
        <dbReference type="PROSITE" id="PS50076"/>
    </source>
</evidence>
<dbReference type="EMBL" id="AP021876">
    <property type="protein sequence ID" value="BBO83436.1"/>
    <property type="molecule type" value="Genomic_DNA"/>
</dbReference>
<comment type="subcellular location">
    <subcellularLocation>
        <location evidence="1">Endomembrane system</location>
        <topology evidence="1">Multi-pass membrane protein</topology>
    </subcellularLocation>
</comment>
<feature type="region of interest" description="Disordered" evidence="5">
    <location>
        <begin position="52"/>
        <end position="93"/>
    </location>
</feature>
<dbReference type="GO" id="GO:0012505">
    <property type="term" value="C:endomembrane system"/>
    <property type="evidence" value="ECO:0007669"/>
    <property type="project" value="UniProtKB-SubCell"/>
</dbReference>
<reference evidence="8 9" key="1">
    <citation type="submission" date="2019-11" db="EMBL/GenBank/DDBJ databases">
        <title>Comparative genomics of hydrocarbon-degrading Desulfosarcina strains.</title>
        <authorList>
            <person name="Watanabe M."/>
            <person name="Kojima H."/>
            <person name="Fukui M."/>
        </authorList>
    </citation>
    <scope>NUCLEOTIDE SEQUENCE [LARGE SCALE GENOMIC DNA]</scope>
    <source>
        <strain evidence="8 9">28bB2T</strain>
    </source>
</reference>
<dbReference type="KEGG" id="dov:DSCO28_40020"/>
<dbReference type="AlphaFoldDB" id="A0A5K7ZT74"/>
<dbReference type="InterPro" id="IPR001623">
    <property type="entry name" value="DnaJ_domain"/>
</dbReference>
<keyword evidence="2 6" id="KW-0812">Transmembrane</keyword>
<dbReference type="InterPro" id="IPR050817">
    <property type="entry name" value="DjlA_DnaK_co-chaperone"/>
</dbReference>
<dbReference type="SUPFAM" id="SSF46565">
    <property type="entry name" value="Chaperone J-domain"/>
    <property type="match status" value="1"/>
</dbReference>
<dbReference type="PRINTS" id="PR00625">
    <property type="entry name" value="JDOMAIN"/>
</dbReference>
<name>A0A5K7ZT74_9BACT</name>
<evidence type="ECO:0000256" key="6">
    <source>
        <dbReference type="SAM" id="Phobius"/>
    </source>
</evidence>
<feature type="compositionally biased region" description="Basic and acidic residues" evidence="5">
    <location>
        <begin position="54"/>
        <end position="81"/>
    </location>
</feature>
<keyword evidence="4 6" id="KW-0472">Membrane</keyword>
<sequence length="144" mass="16915">MNDLKSRLLLIGVLLYVFFPSDLVPDFLIGWGWLDDLIVLYLLWRYYRRQPQPKRTEKGTEQARDKVDERQYRTTETDGPDRQSPYTVLGIPPGASREEIKTAYRRLAGKYHPDKVQHLGNEFKALAEARFKAIQQAYEELISR</sequence>
<dbReference type="PROSITE" id="PS50076">
    <property type="entry name" value="DNAJ_2"/>
    <property type="match status" value="1"/>
</dbReference>
<dbReference type="Pfam" id="PF06803">
    <property type="entry name" value="DUF1232"/>
    <property type="match status" value="1"/>
</dbReference>
<accession>A0A5K7ZT74</accession>